<proteinExistence type="predicted"/>
<evidence type="ECO:0000313" key="2">
    <source>
        <dbReference type="EMBL" id="GHE55932.1"/>
    </source>
</evidence>
<feature type="compositionally biased region" description="Low complexity" evidence="1">
    <location>
        <begin position="46"/>
        <end position="56"/>
    </location>
</feature>
<reference evidence="2" key="1">
    <citation type="journal article" date="2014" name="Int. J. Syst. Evol. Microbiol.">
        <title>Complete genome sequence of Corynebacterium casei LMG S-19264T (=DSM 44701T), isolated from a smear-ripened cheese.</title>
        <authorList>
            <consortium name="US DOE Joint Genome Institute (JGI-PGF)"/>
            <person name="Walter F."/>
            <person name="Albersmeier A."/>
            <person name="Kalinowski J."/>
            <person name="Ruckert C."/>
        </authorList>
    </citation>
    <scope>NUCLEOTIDE SEQUENCE</scope>
    <source>
        <strain evidence="2">JCM 4784</strain>
    </source>
</reference>
<comment type="caution">
    <text evidence="2">The sequence shown here is derived from an EMBL/GenBank/DDBJ whole genome shotgun (WGS) entry which is preliminary data.</text>
</comment>
<dbReference type="Proteomes" id="UP000608024">
    <property type="component" value="Unassembled WGS sequence"/>
</dbReference>
<gene>
    <name evidence="2" type="ORF">GCM10018785_26560</name>
</gene>
<protein>
    <submittedName>
        <fullName evidence="2">Uncharacterized protein</fullName>
    </submittedName>
</protein>
<dbReference type="AlphaFoldDB" id="A0A919DL95"/>
<dbReference type="EMBL" id="BNBT01000031">
    <property type="protein sequence ID" value="GHE55932.1"/>
    <property type="molecule type" value="Genomic_DNA"/>
</dbReference>
<accession>A0A919DL95</accession>
<sequence>MSRPQPPARPALVGRSRRAPVDRPRPAWVGGPLPAPAGPRTDPRSAAPAAPAAGAPHRSLRLVSRS</sequence>
<name>A0A919DL95_9ACTN</name>
<evidence type="ECO:0000256" key="1">
    <source>
        <dbReference type="SAM" id="MobiDB-lite"/>
    </source>
</evidence>
<organism evidence="2 3">
    <name type="scientific">Streptomyces longispororuber</name>
    <dbReference type="NCBI Taxonomy" id="68230"/>
    <lineage>
        <taxon>Bacteria</taxon>
        <taxon>Bacillati</taxon>
        <taxon>Actinomycetota</taxon>
        <taxon>Actinomycetes</taxon>
        <taxon>Kitasatosporales</taxon>
        <taxon>Streptomycetaceae</taxon>
        <taxon>Streptomyces</taxon>
    </lineage>
</organism>
<evidence type="ECO:0000313" key="3">
    <source>
        <dbReference type="Proteomes" id="UP000608024"/>
    </source>
</evidence>
<keyword evidence="3" id="KW-1185">Reference proteome</keyword>
<feature type="region of interest" description="Disordered" evidence="1">
    <location>
        <begin position="1"/>
        <end position="66"/>
    </location>
</feature>
<reference evidence="2" key="2">
    <citation type="submission" date="2020-09" db="EMBL/GenBank/DDBJ databases">
        <authorList>
            <person name="Sun Q."/>
            <person name="Ohkuma M."/>
        </authorList>
    </citation>
    <scope>NUCLEOTIDE SEQUENCE</scope>
    <source>
        <strain evidence="2">JCM 4784</strain>
    </source>
</reference>